<dbReference type="STRING" id="131310.A0A0N5A1E4"/>
<feature type="region of interest" description="Disordered" evidence="1">
    <location>
        <begin position="607"/>
        <end position="681"/>
    </location>
</feature>
<reference evidence="3" key="1">
    <citation type="submission" date="2017-02" db="UniProtKB">
        <authorList>
            <consortium name="WormBaseParasite"/>
        </authorList>
    </citation>
    <scope>IDENTIFICATION</scope>
</reference>
<sequence>MDDEYQNLGNDFSMFVDDDYIYRDFLLTLNNGEQGELSQDEEDDPEFDPFQEQNFMDIYDGNDNESAGISRWETKQSTENLGTSNIITNFVTVSPPRNANEDPCSNALRQALKNTSQSPRGTSEIKKYSRKTECINPDDYKFYDFSTSTSLLTGNGLMTQEEKEQFVTQTEMLTQLLFQSIVCYYFDGIDNWYIISCIEMLQGLYTEKISSPPNSLLRRVRNIDSCISSYETIFKLRMDEFNHQLTLPNKVHHSSFKPVNIYSAISLATSDAVMYPKLLPTQKFYKVDSQSNVFTHSEIILMKFAFARFNNIRTHKNNKKNPVYPQIIDTYFPGRTSEQLRWKISSVRTSKKKEINSIYFALQNKISYYEDLTKKYSEYNGLIRASFDVGQVLCPLHWLDKWMPEWMQALKARIILGEYKQTFPNLKIPINTLAEISQTPKVVTENPSLTPTIITAQPVHIIQSVNQIPVQILVPQAFLVAPIVDIPQQTKNVNESQLPCVDGDSDLSLTCHEDLMDLKSQETIEIKTGIQYITQQIKEQSSKKIHLVPENIPTCNNVRRKLVFDEPPKNVIENKETNEIVMNNLQNDSQGGDSILRQYLLFNSPSKSTTTNAPVSFEDMDLSHDNNKSDNYNSEISLTTKRPRYDTVSSDDSFSIFNDSNIPSSPIERKQNSVNDSESKKIVDPEEIRKYIADMQNIKEQKKRNRCKNTYGARHATSEDYVKETVKVYQSSTFQQNQIQRDPKLKNFSRRDIHRIRLHLGMKKQEAVQSGTWDVSKDVFDPDEVNEACVKLHEDKKRKETENAEKRKRHNLSKKVSNDDNDKKENKSTNVVKDDPYKDLSKLQRKVKRQHDGKMAMKNPFYQNKAMKKISTIIGEDIQQKFSLHKGMLLELEELLNKYGNDQKTFIEKLQHSWGSHFEFMTQLVSILLDDNSLVPEVRNNPTRVAQENALEIIRMIYIYCYHSRGKLSARNVFKTIEKEFQEEGNEIEIGQRLLDIFKKETPLYNYLKKFVVMNMEPGGMSDEEEEYIDATNTENMFPNCEYHDNHIQC</sequence>
<evidence type="ECO:0000313" key="2">
    <source>
        <dbReference type="Proteomes" id="UP000038045"/>
    </source>
</evidence>
<proteinExistence type="predicted"/>
<feature type="compositionally biased region" description="Basic and acidic residues" evidence="1">
    <location>
        <begin position="816"/>
        <end position="836"/>
    </location>
</feature>
<dbReference type="Proteomes" id="UP000038045">
    <property type="component" value="Unplaced"/>
</dbReference>
<accession>A0A0N5A1E4</accession>
<evidence type="ECO:0000256" key="1">
    <source>
        <dbReference type="SAM" id="MobiDB-lite"/>
    </source>
</evidence>
<feature type="compositionally biased region" description="Basic and acidic residues" evidence="1">
    <location>
        <begin position="796"/>
        <end position="805"/>
    </location>
</feature>
<dbReference type="AlphaFoldDB" id="A0A0N5A1E4"/>
<evidence type="ECO:0000313" key="3">
    <source>
        <dbReference type="WBParaSite" id="PTRK_0001544300.1"/>
    </source>
</evidence>
<feature type="compositionally biased region" description="Low complexity" evidence="1">
    <location>
        <begin position="650"/>
        <end position="662"/>
    </location>
</feature>
<feature type="compositionally biased region" description="Polar residues" evidence="1">
    <location>
        <begin position="629"/>
        <end position="640"/>
    </location>
</feature>
<feature type="compositionally biased region" description="Basic and acidic residues" evidence="1">
    <location>
        <begin position="667"/>
        <end position="681"/>
    </location>
</feature>
<dbReference type="WBParaSite" id="PTRK_0001544300.1">
    <property type="protein sequence ID" value="PTRK_0001544300.1"/>
    <property type="gene ID" value="PTRK_0001544300"/>
</dbReference>
<keyword evidence="2" id="KW-1185">Reference proteome</keyword>
<feature type="region of interest" description="Disordered" evidence="1">
    <location>
        <begin position="796"/>
        <end position="836"/>
    </location>
</feature>
<protein>
    <submittedName>
        <fullName evidence="3">WD_REPEATS_REGION domain-containing protein</fullName>
    </submittedName>
</protein>
<name>A0A0N5A1E4_PARTI</name>
<organism evidence="2 3">
    <name type="scientific">Parastrongyloides trichosuri</name>
    <name type="common">Possum-specific nematode worm</name>
    <dbReference type="NCBI Taxonomy" id="131310"/>
    <lineage>
        <taxon>Eukaryota</taxon>
        <taxon>Metazoa</taxon>
        <taxon>Ecdysozoa</taxon>
        <taxon>Nematoda</taxon>
        <taxon>Chromadorea</taxon>
        <taxon>Rhabditida</taxon>
        <taxon>Tylenchina</taxon>
        <taxon>Panagrolaimomorpha</taxon>
        <taxon>Strongyloidoidea</taxon>
        <taxon>Strongyloididae</taxon>
        <taxon>Parastrongyloides</taxon>
    </lineage>
</organism>